<organism evidence="3 4">
    <name type="scientific">Riccia fluitans</name>
    <dbReference type="NCBI Taxonomy" id="41844"/>
    <lineage>
        <taxon>Eukaryota</taxon>
        <taxon>Viridiplantae</taxon>
        <taxon>Streptophyta</taxon>
        <taxon>Embryophyta</taxon>
        <taxon>Marchantiophyta</taxon>
        <taxon>Marchantiopsida</taxon>
        <taxon>Marchantiidae</taxon>
        <taxon>Marchantiales</taxon>
        <taxon>Ricciaceae</taxon>
        <taxon>Riccia</taxon>
    </lineage>
</organism>
<keyword evidence="2" id="KW-1133">Transmembrane helix</keyword>
<feature type="transmembrane region" description="Helical" evidence="2">
    <location>
        <begin position="175"/>
        <end position="192"/>
    </location>
</feature>
<evidence type="ECO:0000256" key="1">
    <source>
        <dbReference type="SAM" id="MobiDB-lite"/>
    </source>
</evidence>
<feature type="region of interest" description="Disordered" evidence="1">
    <location>
        <begin position="48"/>
        <end position="67"/>
    </location>
</feature>
<keyword evidence="2" id="KW-0472">Membrane</keyword>
<feature type="transmembrane region" description="Helical" evidence="2">
    <location>
        <begin position="199"/>
        <end position="221"/>
    </location>
</feature>
<feature type="transmembrane region" description="Helical" evidence="2">
    <location>
        <begin position="146"/>
        <end position="169"/>
    </location>
</feature>
<keyword evidence="4" id="KW-1185">Reference proteome</keyword>
<dbReference type="EMBL" id="JBHFFA010000003">
    <property type="protein sequence ID" value="KAL2633618.1"/>
    <property type="molecule type" value="Genomic_DNA"/>
</dbReference>
<evidence type="ECO:0000313" key="4">
    <source>
        <dbReference type="Proteomes" id="UP001605036"/>
    </source>
</evidence>
<comment type="caution">
    <text evidence="3">The sequence shown here is derived from an EMBL/GenBank/DDBJ whole genome shotgun (WGS) entry which is preliminary data.</text>
</comment>
<reference evidence="3 4" key="1">
    <citation type="submission" date="2024-09" db="EMBL/GenBank/DDBJ databases">
        <title>Chromosome-scale assembly of Riccia fluitans.</title>
        <authorList>
            <person name="Paukszto L."/>
            <person name="Sawicki J."/>
            <person name="Karawczyk K."/>
            <person name="Piernik-Szablinska J."/>
            <person name="Szczecinska M."/>
            <person name="Mazdziarz M."/>
        </authorList>
    </citation>
    <scope>NUCLEOTIDE SEQUENCE [LARGE SCALE GENOMIC DNA]</scope>
    <source>
        <strain evidence="3">Rf_01</strain>
        <tissue evidence="3">Aerial parts of the thallus</tissue>
    </source>
</reference>
<proteinExistence type="predicted"/>
<dbReference type="Proteomes" id="UP001605036">
    <property type="component" value="Unassembled WGS sequence"/>
</dbReference>
<keyword evidence="2" id="KW-0812">Transmembrane</keyword>
<evidence type="ECO:0000313" key="3">
    <source>
        <dbReference type="EMBL" id="KAL2633618.1"/>
    </source>
</evidence>
<feature type="transmembrane region" description="Helical" evidence="2">
    <location>
        <begin position="256"/>
        <end position="280"/>
    </location>
</feature>
<accession>A0ABD1YS69</accession>
<dbReference type="AlphaFoldDB" id="A0ABD1YS69"/>
<sequence length="290" mass="32416">MRDILGFEGRAPMATNSGKEDAHLCHYAADIEAGITSPEMEVLFRETPSCTTTSGKEGQRAPPSPCKKEGQIFDPVMEKFFGDNSHWASTLADLEVVRKMTQSRGKSKANSRRTDRLLTHGDLLEAMYNWWNSVDSIDCKPKRWMILVLWFILVAGFFMMILACCIIVFVFTSIILWGPMVAVIFFWLFPYCERVQAQFPAYVAGLLTVCSAAVFAFLFVVPTDESSVYKQGVPENWSTLSAMSGNSFSCLAAQQLIGYALFQVAHVCLFTVISLICYGLSNLWSFCCSD</sequence>
<gene>
    <name evidence="3" type="ORF">R1flu_005097</name>
</gene>
<name>A0ABD1YS69_9MARC</name>
<protein>
    <submittedName>
        <fullName evidence="3">Uncharacterized protein</fullName>
    </submittedName>
</protein>
<evidence type="ECO:0000256" key="2">
    <source>
        <dbReference type="SAM" id="Phobius"/>
    </source>
</evidence>